<feature type="compositionally biased region" description="Basic residues" evidence="8">
    <location>
        <begin position="334"/>
        <end position="346"/>
    </location>
</feature>
<evidence type="ECO:0000256" key="2">
    <source>
        <dbReference type="ARBA" id="ARBA00006168"/>
    </source>
</evidence>
<evidence type="ECO:0000259" key="9">
    <source>
        <dbReference type="Pfam" id="PF00004"/>
    </source>
</evidence>
<comment type="caution">
    <text evidence="10">The sequence shown here is derived from an EMBL/GenBank/DDBJ whole genome shotgun (WGS) entry which is preliminary data.</text>
</comment>
<reference evidence="10" key="1">
    <citation type="submission" date="2018-01" db="EMBL/GenBank/DDBJ databases">
        <authorList>
            <person name="Mao J.F."/>
        </authorList>
    </citation>
    <scope>NUCLEOTIDE SEQUENCE</scope>
    <source>
        <strain evidence="10">Huo1</strain>
        <tissue evidence="10">Leaf</tissue>
    </source>
</reference>
<dbReference type="EMBL" id="PNBA02000019">
    <property type="protein sequence ID" value="KAG6390390.1"/>
    <property type="molecule type" value="Genomic_DNA"/>
</dbReference>
<keyword evidence="6" id="KW-0539">Nucleus</keyword>
<keyword evidence="3" id="KW-0547">Nucleotide-binding</keyword>
<dbReference type="PANTHER" id="PTHR12172:SF1">
    <property type="entry name" value="P-LOOP CONTAINING NUCLEOSIDE TRIPHOSPHATE HYDROLASES SUPERFAMILY PROTEIN"/>
    <property type="match status" value="1"/>
</dbReference>
<dbReference type="GO" id="GO:0006281">
    <property type="term" value="P:DNA repair"/>
    <property type="evidence" value="ECO:0007669"/>
    <property type="project" value="InterPro"/>
</dbReference>
<evidence type="ECO:0000256" key="5">
    <source>
        <dbReference type="ARBA" id="ARBA00022840"/>
    </source>
</evidence>
<dbReference type="Proteomes" id="UP000298416">
    <property type="component" value="Unassembled WGS sequence"/>
</dbReference>
<feature type="region of interest" description="Disordered" evidence="8">
    <location>
        <begin position="329"/>
        <end position="359"/>
    </location>
</feature>
<evidence type="ECO:0000256" key="8">
    <source>
        <dbReference type="SAM" id="MobiDB-lite"/>
    </source>
</evidence>
<name>A0A8X8W8I8_SALSN</name>
<protein>
    <recommendedName>
        <fullName evidence="9">ATPase AAA-type core domain-containing protein</fullName>
    </recommendedName>
</protein>
<dbReference type="InterPro" id="IPR004582">
    <property type="entry name" value="Checkpoint_prot_Rad17_Rad24"/>
</dbReference>
<dbReference type="InterPro" id="IPR027417">
    <property type="entry name" value="P-loop_NTPase"/>
</dbReference>
<proteinExistence type="inferred from homology"/>
<feature type="region of interest" description="Disordered" evidence="8">
    <location>
        <begin position="36"/>
        <end position="90"/>
    </location>
</feature>
<dbReference type="InterPro" id="IPR003959">
    <property type="entry name" value="ATPase_AAA_core"/>
</dbReference>
<evidence type="ECO:0000313" key="11">
    <source>
        <dbReference type="Proteomes" id="UP000298416"/>
    </source>
</evidence>
<keyword evidence="7" id="KW-0131">Cell cycle</keyword>
<feature type="region of interest" description="Disordered" evidence="8">
    <location>
        <begin position="134"/>
        <end position="171"/>
    </location>
</feature>
<evidence type="ECO:0000256" key="6">
    <source>
        <dbReference type="ARBA" id="ARBA00023242"/>
    </source>
</evidence>
<dbReference type="GO" id="GO:0005634">
    <property type="term" value="C:nucleus"/>
    <property type="evidence" value="ECO:0007669"/>
    <property type="project" value="UniProtKB-SubCell"/>
</dbReference>
<dbReference type="GO" id="GO:0003682">
    <property type="term" value="F:chromatin binding"/>
    <property type="evidence" value="ECO:0007669"/>
    <property type="project" value="TreeGrafter"/>
</dbReference>
<feature type="compositionally biased region" description="Basic residues" evidence="8">
    <location>
        <begin position="49"/>
        <end position="67"/>
    </location>
</feature>
<sequence length="1516" mass="170753">MEGKGTKRRLVQATLFPHKEPAINASENCVSDREDAVVEEEDEEWCGSNKKRRGTKRKGNSKLKKTPRANAKKEIENGKETPTKQVNASDSPVIPKSIFFVKVSEQRQLKRQQNQLVSTDSPEENGDICSVPSFVANGRTTPQKKKQQCKSTPRKEKSSIASKKMKRGKRELQFDHIQFDLPSDEQPMQKLPDQRLEAKLTAEEIEKGKETPTTQVNVGDPPVVLKSSFFLKVSEQRQLKRQQNQLVSADSPEEKGDICSVPSSVASMLFPCQVQKVERVLFHSYTVVLFHCSFCWWWLIYEIFNIVRRRLYYFTNLLSSIKLSLDCTTTPQKQKQRGKSTPRKERRSSTPSKKMKSGKRELQFDHIQFDLPPDKQPLQTLPDLRLEAKLTAEENTRMFSGRQIHPFFMSRKGGKTSQSLADPESNWSSIGRKEKGVAFNPIHVFENVQDYHSTFNWGHWIFSERNATSELQCGSAPLYEGSMASLNFDNSMNVPLFAPTSLHQNPHQCSVPQEQVSIVDQDLNLMPKCTEDLPAGCIESVLQDHKQESNGFASKIHLGGNLDRQLEEKLLQERIMSHYHTSHNQPENCLWTDKYQPLNAKQICGNPESVNFLREWLHLWHTRGSLIIRGCTDEVNSTPKDDDFDYQQTDDDGEESLKNVLLVTGPVGSGKSAAIYACARDQGFQIIEINASDWRSEALVKQKFGEAVESHWLQRTVENGTSTGKKSLSKFFKAVDTDMQCSNDEVIELIHLPDEELGDVYSSPKKSVNKRPTNCQNEVKTLILFEDVDASISEDHGFISTIQQLAVTAKRPMILTSNSGKPALPKSLDKLELKFSLPSVEELLGLANMKKLKFIHICFKDLSIIVEETSAELYCYSSSGVRVKLLGQASFINLFLLCNIRNEQPTTYWPVPFDLDAGHHILPKIILWACPSRLSELVEVEIVKSLALIKETESVMGEIKVDEVNYYSADDISMQENEQDPIEVKKEKMLSFQSLDEAECTPFEVDPELLDICCSPVASTQKNSRKRVNTVLSSDSEDEFACGNIPLASTGELHEMKNTFHCLSTEIHHTPAEPAFQFKVDNLEESCSRLPQIVDNSLVEDASRLHDMSIVPESTFVHETEIIQETELFSTTVTYCNFSKEAESNWAFQNQDSMPDLKTAAGSQLAKSLHIFPSDLEMVGSDFVAVTASGCQEEVGDSLSKSEPDVPREFQLLDECSRVDIMWTMKSLDCAVADQKIDIMKETWKSLHNQSEDFKKYVTAEERSACQVLKFSHGMSNLISEADLLLKDCLTILCDSLSPLMIPSEKTHSYNYDDNQLEMSSILAQHGMCYYAKEITSLQSTMGCQNNLDLASEMLSSSANSVALGKLASQNRRKANRSSTETTGCSYILKSESDLALDDILQTAVPSRSYLAAKGSAFHEYISTLGQISRYETSRLSNCIDNKRKGRGYELSVKLPPAMLEIYCYASNIIFVLHRGRVPQNYLSGSLAMSSEEIQLLDRHTSYGEGHRPAGDGSLR</sequence>
<evidence type="ECO:0000256" key="4">
    <source>
        <dbReference type="ARBA" id="ARBA00022763"/>
    </source>
</evidence>
<keyword evidence="5" id="KW-0067">ATP-binding</keyword>
<dbReference type="GO" id="GO:0005524">
    <property type="term" value="F:ATP binding"/>
    <property type="evidence" value="ECO:0007669"/>
    <property type="project" value="UniProtKB-KW"/>
</dbReference>
<evidence type="ECO:0000313" key="10">
    <source>
        <dbReference type="EMBL" id="KAG6390390.1"/>
    </source>
</evidence>
<evidence type="ECO:0000256" key="3">
    <source>
        <dbReference type="ARBA" id="ARBA00022741"/>
    </source>
</evidence>
<dbReference type="SUPFAM" id="SSF52540">
    <property type="entry name" value="P-loop containing nucleoside triphosphate hydrolases"/>
    <property type="match status" value="1"/>
</dbReference>
<accession>A0A8X8W8I8</accession>
<organism evidence="10">
    <name type="scientific">Salvia splendens</name>
    <name type="common">Scarlet sage</name>
    <dbReference type="NCBI Taxonomy" id="180675"/>
    <lineage>
        <taxon>Eukaryota</taxon>
        <taxon>Viridiplantae</taxon>
        <taxon>Streptophyta</taxon>
        <taxon>Embryophyta</taxon>
        <taxon>Tracheophyta</taxon>
        <taxon>Spermatophyta</taxon>
        <taxon>Magnoliopsida</taxon>
        <taxon>eudicotyledons</taxon>
        <taxon>Gunneridae</taxon>
        <taxon>Pentapetalae</taxon>
        <taxon>asterids</taxon>
        <taxon>lamiids</taxon>
        <taxon>Lamiales</taxon>
        <taxon>Lamiaceae</taxon>
        <taxon>Nepetoideae</taxon>
        <taxon>Mentheae</taxon>
        <taxon>Salviinae</taxon>
        <taxon>Salvia</taxon>
        <taxon>Salvia subgen. Calosphace</taxon>
        <taxon>core Calosphace</taxon>
    </lineage>
</organism>
<dbReference type="GO" id="GO:0033314">
    <property type="term" value="P:mitotic DNA replication checkpoint signaling"/>
    <property type="evidence" value="ECO:0007669"/>
    <property type="project" value="TreeGrafter"/>
</dbReference>
<dbReference type="GO" id="GO:0003689">
    <property type="term" value="F:DNA clamp loader activity"/>
    <property type="evidence" value="ECO:0007669"/>
    <property type="project" value="TreeGrafter"/>
</dbReference>
<dbReference type="PANTHER" id="PTHR12172">
    <property type="entry name" value="CELL CYCLE CHECKPOINT PROTEIN RAD17"/>
    <property type="match status" value="1"/>
</dbReference>
<evidence type="ECO:0000256" key="7">
    <source>
        <dbReference type="ARBA" id="ARBA00023306"/>
    </source>
</evidence>
<feature type="compositionally biased region" description="Basic and acidic residues" evidence="8">
    <location>
        <begin position="71"/>
        <end position="82"/>
    </location>
</feature>
<comment type="subcellular location">
    <subcellularLocation>
        <location evidence="1">Nucleus</location>
    </subcellularLocation>
</comment>
<dbReference type="Gene3D" id="3.40.50.300">
    <property type="entry name" value="P-loop containing nucleotide triphosphate hydrolases"/>
    <property type="match status" value="1"/>
</dbReference>
<reference evidence="10" key="2">
    <citation type="submission" date="2020-08" db="EMBL/GenBank/DDBJ databases">
        <title>Plant Genome Project.</title>
        <authorList>
            <person name="Zhang R.-G."/>
        </authorList>
    </citation>
    <scope>NUCLEOTIDE SEQUENCE</scope>
    <source>
        <strain evidence="10">Huo1</strain>
        <tissue evidence="10">Leaf</tissue>
    </source>
</reference>
<keyword evidence="4" id="KW-0227">DNA damage</keyword>
<dbReference type="GO" id="GO:0016887">
    <property type="term" value="F:ATP hydrolysis activity"/>
    <property type="evidence" value="ECO:0007669"/>
    <property type="project" value="InterPro"/>
</dbReference>
<keyword evidence="11" id="KW-1185">Reference proteome</keyword>
<evidence type="ECO:0000256" key="1">
    <source>
        <dbReference type="ARBA" id="ARBA00004123"/>
    </source>
</evidence>
<dbReference type="Pfam" id="PF00004">
    <property type="entry name" value="AAA"/>
    <property type="match status" value="1"/>
</dbReference>
<dbReference type="GO" id="GO:0000077">
    <property type="term" value="P:DNA damage checkpoint signaling"/>
    <property type="evidence" value="ECO:0007669"/>
    <property type="project" value="TreeGrafter"/>
</dbReference>
<gene>
    <name evidence="10" type="ORF">SASPL_148124</name>
</gene>
<feature type="domain" description="ATPase AAA-type core" evidence="9">
    <location>
        <begin position="661"/>
        <end position="794"/>
    </location>
</feature>
<comment type="similarity">
    <text evidence="2">Belongs to the rad17/RAD24 family.</text>
</comment>